<keyword evidence="5 8" id="KW-1133">Transmembrane helix</keyword>
<evidence type="ECO:0000256" key="7">
    <source>
        <dbReference type="RuleBase" id="RU003827"/>
    </source>
</evidence>
<organism evidence="10">
    <name type="scientific">Arcella intermedia</name>
    <dbReference type="NCBI Taxonomy" id="1963864"/>
    <lineage>
        <taxon>Eukaryota</taxon>
        <taxon>Amoebozoa</taxon>
        <taxon>Tubulinea</taxon>
        <taxon>Elardia</taxon>
        <taxon>Arcellinida</taxon>
        <taxon>Sphaerothecina</taxon>
        <taxon>Arcellidae</taxon>
        <taxon>Arcella</taxon>
    </lineage>
</organism>
<sequence length="204" mass="23252">MLGLLGVYLEVAHGISFDVPPGDRRCIKEELLEGQIIHGHYSAELPQGVMKMTFQVRGPMVDSTQEVIIEKNDVGREQRAFALTVYEDGIYDICVLDRQRAPGAVAKRVTLEYDEEIVEERPDLLSVEDLSPVDNMMKKTVAVVERLEAEFLQFREREALHRNTNESTNARIPTLSIITIIMLVACGAWQILYLKNFFMKKKLI</sequence>
<dbReference type="GO" id="GO:0016020">
    <property type="term" value="C:membrane"/>
    <property type="evidence" value="ECO:0007669"/>
    <property type="project" value="UniProtKB-SubCell"/>
</dbReference>
<dbReference type="AlphaFoldDB" id="A0A6B2LI96"/>
<evidence type="ECO:0000313" key="10">
    <source>
        <dbReference type="EMBL" id="NDV36796.1"/>
    </source>
</evidence>
<name>A0A6B2LI96_9EUKA</name>
<accession>A0A6B2LI96</accession>
<evidence type="ECO:0000256" key="5">
    <source>
        <dbReference type="ARBA" id="ARBA00022989"/>
    </source>
</evidence>
<dbReference type="InterPro" id="IPR009038">
    <property type="entry name" value="GOLD_dom"/>
</dbReference>
<comment type="subcellular location">
    <subcellularLocation>
        <location evidence="1 7">Membrane</location>
        <topology evidence="1 7">Single-pass type I membrane protein</topology>
    </subcellularLocation>
</comment>
<dbReference type="PROSITE" id="PS50866">
    <property type="entry name" value="GOLD"/>
    <property type="match status" value="1"/>
</dbReference>
<dbReference type="PANTHER" id="PTHR22811">
    <property type="entry name" value="TRANSMEMBRANE EMP24 DOMAIN-CONTAINING PROTEIN"/>
    <property type="match status" value="1"/>
</dbReference>
<evidence type="ECO:0000256" key="2">
    <source>
        <dbReference type="ARBA" id="ARBA00007104"/>
    </source>
</evidence>
<evidence type="ECO:0000256" key="6">
    <source>
        <dbReference type="ARBA" id="ARBA00023136"/>
    </source>
</evidence>
<evidence type="ECO:0000256" key="1">
    <source>
        <dbReference type="ARBA" id="ARBA00004479"/>
    </source>
</evidence>
<dbReference type="InterPro" id="IPR015720">
    <property type="entry name" value="Emp24-like"/>
</dbReference>
<evidence type="ECO:0000256" key="3">
    <source>
        <dbReference type="ARBA" id="ARBA00022692"/>
    </source>
</evidence>
<evidence type="ECO:0000259" key="9">
    <source>
        <dbReference type="PROSITE" id="PS50866"/>
    </source>
</evidence>
<dbReference type="SMART" id="SM01190">
    <property type="entry name" value="EMP24_GP25L"/>
    <property type="match status" value="1"/>
</dbReference>
<dbReference type="Pfam" id="PF01105">
    <property type="entry name" value="EMP24_GP25L"/>
    <property type="match status" value="1"/>
</dbReference>
<feature type="transmembrane region" description="Helical" evidence="8">
    <location>
        <begin position="172"/>
        <end position="194"/>
    </location>
</feature>
<dbReference type="EMBL" id="GIBP01007827">
    <property type="protein sequence ID" value="NDV36796.1"/>
    <property type="molecule type" value="Transcribed_RNA"/>
</dbReference>
<proteinExistence type="inferred from homology"/>
<keyword evidence="4" id="KW-0732">Signal</keyword>
<keyword evidence="3 7" id="KW-0812">Transmembrane</keyword>
<keyword evidence="6 8" id="KW-0472">Membrane</keyword>
<feature type="domain" description="GOLD" evidence="9">
    <location>
        <begin position="24"/>
        <end position="117"/>
    </location>
</feature>
<comment type="similarity">
    <text evidence="2 7">Belongs to the EMP24/GP25L family.</text>
</comment>
<evidence type="ECO:0000256" key="8">
    <source>
        <dbReference type="SAM" id="Phobius"/>
    </source>
</evidence>
<reference evidence="10" key="1">
    <citation type="journal article" date="2020" name="J. Eukaryot. Microbiol.">
        <title>De novo Sequencing, Assembly and Annotation of the Transcriptome for the Free-Living Testate Amoeba Arcella intermedia.</title>
        <authorList>
            <person name="Ribeiro G.M."/>
            <person name="Porfirio-Sousa A.L."/>
            <person name="Maurer-Alcala X.X."/>
            <person name="Katz L.A."/>
            <person name="Lahr D.J.G."/>
        </authorList>
    </citation>
    <scope>NUCLEOTIDE SEQUENCE</scope>
</reference>
<protein>
    <recommendedName>
        <fullName evidence="9">GOLD domain-containing protein</fullName>
    </recommendedName>
</protein>
<evidence type="ECO:0000256" key="4">
    <source>
        <dbReference type="ARBA" id="ARBA00022729"/>
    </source>
</evidence>